<dbReference type="Pfam" id="PF01314">
    <property type="entry name" value="AFOR_C"/>
    <property type="match status" value="1"/>
</dbReference>
<feature type="domain" description="Aldehyde ferredoxin oxidoreductase C-terminal" evidence="1">
    <location>
        <begin position="4"/>
        <end position="68"/>
    </location>
</feature>
<protein>
    <submittedName>
        <fullName evidence="2">Aldehyde ferredoxin oxidoreductase C-terminal domain-containing protein</fullName>
    </submittedName>
</protein>
<keyword evidence="3" id="KW-1185">Reference proteome</keyword>
<gene>
    <name evidence="2" type="ORF">ACFFFP_06740</name>
</gene>
<dbReference type="RefSeq" id="WP_268239079.1">
    <property type="nucleotide sequence ID" value="NZ_BMPJ01000029.1"/>
</dbReference>
<accession>A0ABV6Q180</accession>
<dbReference type="SUPFAM" id="SSF48310">
    <property type="entry name" value="Aldehyde ferredoxin oxidoreductase, C-terminal domains"/>
    <property type="match status" value="1"/>
</dbReference>
<proteinExistence type="predicted"/>
<name>A0ABV6Q180_9DEIN</name>
<dbReference type="Proteomes" id="UP001589830">
    <property type="component" value="Unassembled WGS sequence"/>
</dbReference>
<dbReference type="EMBL" id="JBHLTW010000028">
    <property type="protein sequence ID" value="MFC0595862.1"/>
    <property type="molecule type" value="Genomic_DNA"/>
</dbReference>
<reference evidence="2 3" key="1">
    <citation type="submission" date="2024-09" db="EMBL/GenBank/DDBJ databases">
        <authorList>
            <person name="Sun Q."/>
            <person name="Mori K."/>
        </authorList>
    </citation>
    <scope>NUCLEOTIDE SEQUENCE [LARGE SCALE GENOMIC DNA]</scope>
    <source>
        <strain evidence="2 3">NCAIM B.02340</strain>
    </source>
</reference>
<evidence type="ECO:0000313" key="3">
    <source>
        <dbReference type="Proteomes" id="UP001589830"/>
    </source>
</evidence>
<dbReference type="InterPro" id="IPR036021">
    <property type="entry name" value="Tungsten_al_ferr_oxy-like_C"/>
</dbReference>
<dbReference type="InterPro" id="IPR001203">
    <property type="entry name" value="OxRdtase_Ald_Fedxn_C"/>
</dbReference>
<comment type="caution">
    <text evidence="2">The sequence shown here is derived from an EMBL/GenBank/DDBJ whole genome shotgun (WGS) entry which is preliminary data.</text>
</comment>
<sequence>MAEAIRRYAKLLREDPLVMQFYNTIGTMGMADFQNAFGGLPVRNFREGRLAPPEAFRIGGQYIAPLNKARGASTPTPACRDA</sequence>
<evidence type="ECO:0000259" key="1">
    <source>
        <dbReference type="Pfam" id="PF01314"/>
    </source>
</evidence>
<organism evidence="2 3">
    <name type="scientific">Thermus composti</name>
    <dbReference type="NCBI Taxonomy" id="532059"/>
    <lineage>
        <taxon>Bacteria</taxon>
        <taxon>Thermotogati</taxon>
        <taxon>Deinococcota</taxon>
        <taxon>Deinococci</taxon>
        <taxon>Thermales</taxon>
        <taxon>Thermaceae</taxon>
        <taxon>Thermus</taxon>
    </lineage>
</organism>
<evidence type="ECO:0000313" key="2">
    <source>
        <dbReference type="EMBL" id="MFC0595862.1"/>
    </source>
</evidence>